<dbReference type="GO" id="GO:0005737">
    <property type="term" value="C:cytoplasm"/>
    <property type="evidence" value="ECO:0007669"/>
    <property type="project" value="TreeGrafter"/>
</dbReference>
<dbReference type="SMART" id="SM00905">
    <property type="entry name" value="FolB"/>
    <property type="match status" value="1"/>
</dbReference>
<dbReference type="Gene3D" id="3.30.1130.10">
    <property type="match status" value="2"/>
</dbReference>
<comment type="similarity">
    <text evidence="3">Belongs to the DHNA family.</text>
</comment>
<dbReference type="GO" id="GO:0004150">
    <property type="term" value="F:dihydroneopterin aldolase activity"/>
    <property type="evidence" value="ECO:0007669"/>
    <property type="project" value="UniProtKB-EC"/>
</dbReference>
<dbReference type="AlphaFoldDB" id="A0A2B7WGP4"/>
<dbReference type="Proteomes" id="UP000224080">
    <property type="component" value="Unassembled WGS sequence"/>
</dbReference>
<protein>
    <recommendedName>
        <fullName evidence="4">dihydroneopterin aldolase</fullName>
        <ecNumber evidence="4">4.1.2.25</ecNumber>
    </recommendedName>
    <alternativeName>
        <fullName evidence="7">7,8-dihydroneopterin aldolase</fullName>
    </alternativeName>
</protein>
<evidence type="ECO:0000256" key="6">
    <source>
        <dbReference type="ARBA" id="ARBA00023239"/>
    </source>
</evidence>
<dbReference type="EC" id="4.1.2.25" evidence="4"/>
<evidence type="ECO:0000256" key="2">
    <source>
        <dbReference type="ARBA" id="ARBA00005013"/>
    </source>
</evidence>
<dbReference type="PANTHER" id="PTHR42844:SF1">
    <property type="entry name" value="DIHYDRONEOPTERIN ALDOLASE 1-RELATED"/>
    <property type="match status" value="1"/>
</dbReference>
<dbReference type="Pfam" id="PF02152">
    <property type="entry name" value="FolB"/>
    <property type="match status" value="1"/>
</dbReference>
<dbReference type="OrthoDB" id="5425486at2759"/>
<dbReference type="InterPro" id="IPR006157">
    <property type="entry name" value="FolB_dom"/>
</dbReference>
<dbReference type="InterPro" id="IPR006156">
    <property type="entry name" value="Dihydroneopterin_aldolase"/>
</dbReference>
<feature type="domain" description="Dihydroneopterin aldolase/epimerase" evidence="8">
    <location>
        <begin position="179"/>
        <end position="287"/>
    </location>
</feature>
<dbReference type="PANTHER" id="PTHR42844">
    <property type="entry name" value="DIHYDRONEOPTERIN ALDOLASE 1-RELATED"/>
    <property type="match status" value="1"/>
</dbReference>
<evidence type="ECO:0000256" key="5">
    <source>
        <dbReference type="ARBA" id="ARBA00022909"/>
    </source>
</evidence>
<evidence type="ECO:0000256" key="7">
    <source>
        <dbReference type="ARBA" id="ARBA00032903"/>
    </source>
</evidence>
<dbReference type="NCBIfam" id="TIGR00526">
    <property type="entry name" value="folB_dom"/>
    <property type="match status" value="1"/>
</dbReference>
<keyword evidence="6" id="KW-0456">Lyase</keyword>
<evidence type="ECO:0000256" key="4">
    <source>
        <dbReference type="ARBA" id="ARBA00013043"/>
    </source>
</evidence>
<name>A0A2B7WGP4_9EURO</name>
<evidence type="ECO:0000313" key="10">
    <source>
        <dbReference type="Proteomes" id="UP000224080"/>
    </source>
</evidence>
<gene>
    <name evidence="9" type="ORF">GX51_06768</name>
</gene>
<evidence type="ECO:0000256" key="1">
    <source>
        <dbReference type="ARBA" id="ARBA00001353"/>
    </source>
</evidence>
<reference evidence="9 10" key="1">
    <citation type="submission" date="2017-10" db="EMBL/GenBank/DDBJ databases">
        <title>Comparative genomics in systemic dimorphic fungi from Ajellomycetaceae.</title>
        <authorList>
            <person name="Munoz J.F."/>
            <person name="Mcewen J.G."/>
            <person name="Clay O.K."/>
            <person name="Cuomo C.A."/>
        </authorList>
    </citation>
    <scope>NUCLEOTIDE SEQUENCE [LARGE SCALE GENOMIC DNA]</scope>
    <source>
        <strain evidence="9 10">UAMH130</strain>
    </source>
</reference>
<evidence type="ECO:0000259" key="8">
    <source>
        <dbReference type="SMART" id="SM00905"/>
    </source>
</evidence>
<comment type="catalytic activity">
    <reaction evidence="1">
        <text>7,8-dihydroneopterin = 6-hydroxymethyl-7,8-dihydropterin + glycolaldehyde</text>
        <dbReference type="Rhea" id="RHEA:10540"/>
        <dbReference type="ChEBI" id="CHEBI:17001"/>
        <dbReference type="ChEBI" id="CHEBI:17071"/>
        <dbReference type="ChEBI" id="CHEBI:44841"/>
        <dbReference type="EC" id="4.1.2.25"/>
    </reaction>
</comment>
<accession>A0A2B7WGP4</accession>
<dbReference type="SUPFAM" id="SSF55620">
    <property type="entry name" value="Tetrahydrobiopterin biosynthesis enzymes-like"/>
    <property type="match status" value="1"/>
</dbReference>
<sequence>MAPSGFDTIVLRDIAFPFPISFGPDAWGRLNKPQPATLSLRFSYPRPLIDRCGSSDDVSFTLSYGDLYRKLEVELRAATRGEDGNISSVDLEELASTISKTALKLAWETIPEGTVEVPSAMAGAEIDISIHLPKAILGAEKGLTYQAVNRAGNPHVSPVANPDGQRETTTTVQGICRIFRIDGLRCNCIIGVNPHERQAKQAVVVSLEFPKANADFHPQVNVLLPLVGITRHITAAIENSSFKTVEAMAQLVAKLAIEGTNFDEVTVCVEKPSAMAFVGYSGVEITRTRRDLLSSNNG</sequence>
<evidence type="ECO:0000256" key="3">
    <source>
        <dbReference type="ARBA" id="ARBA00005708"/>
    </source>
</evidence>
<dbReference type="STRING" id="2060905.A0A2B7WGP4"/>
<comment type="pathway">
    <text evidence="2">Cofactor biosynthesis; tetrahydrofolate biosynthesis; 2-amino-4-hydroxy-6-hydroxymethyl-7,8-dihydropteridine diphosphate from 7,8-dihydroneopterin triphosphate: step 3/4.</text>
</comment>
<keyword evidence="5" id="KW-0289">Folate biosynthesis</keyword>
<organism evidence="9 10">
    <name type="scientific">Blastomyces parvus</name>
    <dbReference type="NCBI Taxonomy" id="2060905"/>
    <lineage>
        <taxon>Eukaryota</taxon>
        <taxon>Fungi</taxon>
        <taxon>Dikarya</taxon>
        <taxon>Ascomycota</taxon>
        <taxon>Pezizomycotina</taxon>
        <taxon>Eurotiomycetes</taxon>
        <taxon>Eurotiomycetidae</taxon>
        <taxon>Onygenales</taxon>
        <taxon>Ajellomycetaceae</taxon>
        <taxon>Blastomyces</taxon>
    </lineage>
</organism>
<dbReference type="GO" id="GO:0046656">
    <property type="term" value="P:folic acid biosynthetic process"/>
    <property type="evidence" value="ECO:0007669"/>
    <property type="project" value="UniProtKB-KW"/>
</dbReference>
<proteinExistence type="inferred from homology"/>
<dbReference type="InterPro" id="IPR043133">
    <property type="entry name" value="GTP-CH-I_C/QueF"/>
</dbReference>
<evidence type="ECO:0000313" key="9">
    <source>
        <dbReference type="EMBL" id="PGG98503.1"/>
    </source>
</evidence>
<dbReference type="EMBL" id="PDNC01000119">
    <property type="protein sequence ID" value="PGG98503.1"/>
    <property type="molecule type" value="Genomic_DNA"/>
</dbReference>
<keyword evidence="10" id="KW-1185">Reference proteome</keyword>
<comment type="caution">
    <text evidence="9">The sequence shown here is derived from an EMBL/GenBank/DDBJ whole genome shotgun (WGS) entry which is preliminary data.</text>
</comment>